<dbReference type="InterPro" id="IPR001304">
    <property type="entry name" value="C-type_lectin-like"/>
</dbReference>
<keyword evidence="1" id="KW-0732">Signal</keyword>
<dbReference type="Gene3D" id="3.10.100.10">
    <property type="entry name" value="Mannose-Binding Protein A, subunit A"/>
    <property type="match status" value="1"/>
</dbReference>
<protein>
    <recommendedName>
        <fullName evidence="2">C-type lectin domain-containing protein</fullName>
    </recommendedName>
</protein>
<proteinExistence type="predicted"/>
<accession>A0A9P1N3R2</accession>
<feature type="signal peptide" evidence="1">
    <location>
        <begin position="1"/>
        <end position="15"/>
    </location>
</feature>
<organism evidence="3 4">
    <name type="scientific">Caenorhabditis angaria</name>
    <dbReference type="NCBI Taxonomy" id="860376"/>
    <lineage>
        <taxon>Eukaryota</taxon>
        <taxon>Metazoa</taxon>
        <taxon>Ecdysozoa</taxon>
        <taxon>Nematoda</taxon>
        <taxon>Chromadorea</taxon>
        <taxon>Rhabditida</taxon>
        <taxon>Rhabditina</taxon>
        <taxon>Rhabditomorpha</taxon>
        <taxon>Rhabditoidea</taxon>
        <taxon>Rhabditidae</taxon>
        <taxon>Peloderinae</taxon>
        <taxon>Caenorhabditis</taxon>
    </lineage>
</organism>
<feature type="chain" id="PRO_5040301608" description="C-type lectin domain-containing protein" evidence="1">
    <location>
        <begin position="16"/>
        <end position="201"/>
    </location>
</feature>
<dbReference type="EMBL" id="CANHGI010000005">
    <property type="protein sequence ID" value="CAI5449963.1"/>
    <property type="molecule type" value="Genomic_DNA"/>
</dbReference>
<evidence type="ECO:0000256" key="1">
    <source>
        <dbReference type="SAM" id="SignalP"/>
    </source>
</evidence>
<dbReference type="OrthoDB" id="5876007at2759"/>
<evidence type="ECO:0000313" key="3">
    <source>
        <dbReference type="EMBL" id="CAI5449963.1"/>
    </source>
</evidence>
<dbReference type="InterPro" id="IPR016187">
    <property type="entry name" value="CTDL_fold"/>
</dbReference>
<dbReference type="AlphaFoldDB" id="A0A9P1N3R2"/>
<name>A0A9P1N3R2_9PELO</name>
<sequence>MKLFLGLLLTSCVLAEMSTENCPSGWTMVKRTMGNWCIQVFAGTVNVREADQKCREQGAVLTGMENEAEKQLILAAGVKIIRSVSKREGSIWLGGRRRVPCLAPNTNATGCVPWVPNAFEWTDGFTTGKTMLHKWRTTQPDYYKNVQDRICMLIVDGKVGSGGTLPGDLEDAGPNAKFNDFPLNCMRGYACGKKPTITNYI</sequence>
<dbReference type="CDD" id="cd00037">
    <property type="entry name" value="CLECT"/>
    <property type="match status" value="1"/>
</dbReference>
<dbReference type="PANTHER" id="PTHR23124">
    <property type="entry name" value="C-TYPE LECTIN DOMAIN-CONTAINING PROTEIN-RELATED-RELATED"/>
    <property type="match status" value="1"/>
</dbReference>
<dbReference type="InterPro" id="IPR016186">
    <property type="entry name" value="C-type_lectin-like/link_sf"/>
</dbReference>
<gene>
    <name evidence="3" type="ORF">CAMP_LOCUS12600</name>
</gene>
<dbReference type="SUPFAM" id="SSF56436">
    <property type="entry name" value="C-type lectin-like"/>
    <property type="match status" value="1"/>
</dbReference>
<comment type="caution">
    <text evidence="3">The sequence shown here is derived from an EMBL/GenBank/DDBJ whole genome shotgun (WGS) entry which is preliminary data.</text>
</comment>
<keyword evidence="4" id="KW-1185">Reference proteome</keyword>
<dbReference type="SMART" id="SM00034">
    <property type="entry name" value="CLECT"/>
    <property type="match status" value="1"/>
</dbReference>
<evidence type="ECO:0000313" key="4">
    <source>
        <dbReference type="Proteomes" id="UP001152747"/>
    </source>
</evidence>
<dbReference type="PROSITE" id="PS50041">
    <property type="entry name" value="C_TYPE_LECTIN_2"/>
    <property type="match status" value="1"/>
</dbReference>
<feature type="domain" description="C-type lectin" evidence="2">
    <location>
        <begin position="33"/>
        <end position="158"/>
    </location>
</feature>
<reference evidence="3" key="1">
    <citation type="submission" date="2022-11" db="EMBL/GenBank/DDBJ databases">
        <authorList>
            <person name="Kikuchi T."/>
        </authorList>
    </citation>
    <scope>NUCLEOTIDE SEQUENCE</scope>
    <source>
        <strain evidence="3">PS1010</strain>
    </source>
</reference>
<dbReference type="Proteomes" id="UP001152747">
    <property type="component" value="Unassembled WGS sequence"/>
</dbReference>
<evidence type="ECO:0000259" key="2">
    <source>
        <dbReference type="PROSITE" id="PS50041"/>
    </source>
</evidence>